<dbReference type="PANTHER" id="PTHR43433">
    <property type="entry name" value="HYDROLASE, ALPHA/BETA FOLD FAMILY PROTEIN"/>
    <property type="match status" value="1"/>
</dbReference>
<dbReference type="EMBL" id="BJVJ01000022">
    <property type="protein sequence ID" value="GEL23692.1"/>
    <property type="molecule type" value="Genomic_DNA"/>
</dbReference>
<keyword evidence="2" id="KW-0378">Hydrolase</keyword>
<evidence type="ECO:0000313" key="3">
    <source>
        <dbReference type="Proteomes" id="UP000321685"/>
    </source>
</evidence>
<dbReference type="InterPro" id="IPR000073">
    <property type="entry name" value="AB_hydrolase_1"/>
</dbReference>
<comment type="caution">
    <text evidence="2">The sequence shown here is derived from an EMBL/GenBank/DDBJ whole genome shotgun (WGS) entry which is preliminary data.</text>
</comment>
<dbReference type="AlphaFoldDB" id="A0A511DFY8"/>
<protein>
    <submittedName>
        <fullName evidence="2">Hydrolase</fullName>
    </submittedName>
</protein>
<dbReference type="SUPFAM" id="SSF53474">
    <property type="entry name" value="alpha/beta-Hydrolases"/>
    <property type="match status" value="1"/>
</dbReference>
<reference evidence="2 3" key="1">
    <citation type="submission" date="2019-07" db="EMBL/GenBank/DDBJ databases">
        <title>Whole genome shotgun sequence of Pseudonocardia sulfidoxydans NBRC 16205.</title>
        <authorList>
            <person name="Hosoyama A."/>
            <person name="Uohara A."/>
            <person name="Ohji S."/>
            <person name="Ichikawa N."/>
        </authorList>
    </citation>
    <scope>NUCLEOTIDE SEQUENCE [LARGE SCALE GENOMIC DNA]</scope>
    <source>
        <strain evidence="2 3">NBRC 16205</strain>
    </source>
</reference>
<evidence type="ECO:0000313" key="2">
    <source>
        <dbReference type="EMBL" id="GEL23692.1"/>
    </source>
</evidence>
<proteinExistence type="predicted"/>
<dbReference type="Gene3D" id="3.40.50.1820">
    <property type="entry name" value="alpha/beta hydrolase"/>
    <property type="match status" value="1"/>
</dbReference>
<gene>
    <name evidence="2" type="ORF">PSU4_26460</name>
</gene>
<dbReference type="RefSeq" id="WP_186816911.1">
    <property type="nucleotide sequence ID" value="NZ_BJVJ01000022.1"/>
</dbReference>
<dbReference type="Proteomes" id="UP000321685">
    <property type="component" value="Unassembled WGS sequence"/>
</dbReference>
<dbReference type="GO" id="GO:0046503">
    <property type="term" value="P:glycerolipid catabolic process"/>
    <property type="evidence" value="ECO:0007669"/>
    <property type="project" value="TreeGrafter"/>
</dbReference>
<feature type="domain" description="AB hydrolase-1" evidence="1">
    <location>
        <begin position="20"/>
        <end position="250"/>
    </location>
</feature>
<dbReference type="Pfam" id="PF00561">
    <property type="entry name" value="Abhydrolase_1"/>
    <property type="match status" value="1"/>
</dbReference>
<accession>A0A511DFY8</accession>
<name>A0A511DFY8_9PSEU</name>
<organism evidence="2 3">
    <name type="scientific">Pseudonocardia sulfidoxydans NBRC 16205</name>
    <dbReference type="NCBI Taxonomy" id="1223511"/>
    <lineage>
        <taxon>Bacteria</taxon>
        <taxon>Bacillati</taxon>
        <taxon>Actinomycetota</taxon>
        <taxon>Actinomycetes</taxon>
        <taxon>Pseudonocardiales</taxon>
        <taxon>Pseudonocardiaceae</taxon>
        <taxon>Pseudonocardia</taxon>
    </lineage>
</organism>
<dbReference type="PANTHER" id="PTHR43433:SF5">
    <property type="entry name" value="AB HYDROLASE-1 DOMAIN-CONTAINING PROTEIN"/>
    <property type="match status" value="1"/>
</dbReference>
<sequence length="265" mass="28438">MPITSCGAVRVHHEEHGSGPAVVWIPGTGLYGSSWAPQTDHFADRYRCLTVDLRGAGSEGPLDGLTVADLAGDVAAWMDAIGVGPAVVVGLSLGSAVAQELALARPDLVRALGLVATWSSTAREHHIRRHFESRLYALEKGPLDVFAQFAFWMSAPSVIDDEPELQRRVEALLGEHTSRNPPGTAAHFRADLSHETRDRLSTISCPTLVVHGDQDLITLPWYNRAVAAAIPGARLETIAAAGHLVWLERPDLLNDALESLLASST</sequence>
<dbReference type="PRINTS" id="PR00111">
    <property type="entry name" value="ABHYDROLASE"/>
</dbReference>
<evidence type="ECO:0000259" key="1">
    <source>
        <dbReference type="Pfam" id="PF00561"/>
    </source>
</evidence>
<dbReference type="GO" id="GO:0004806">
    <property type="term" value="F:triacylglycerol lipase activity"/>
    <property type="evidence" value="ECO:0007669"/>
    <property type="project" value="TreeGrafter"/>
</dbReference>
<dbReference type="InterPro" id="IPR050471">
    <property type="entry name" value="AB_hydrolase"/>
</dbReference>
<keyword evidence="3" id="KW-1185">Reference proteome</keyword>
<dbReference type="InterPro" id="IPR029058">
    <property type="entry name" value="AB_hydrolase_fold"/>
</dbReference>